<protein>
    <submittedName>
        <fullName evidence="2">Uncharacterized protein</fullName>
    </submittedName>
</protein>
<feature type="region of interest" description="Disordered" evidence="1">
    <location>
        <begin position="173"/>
        <end position="197"/>
    </location>
</feature>
<evidence type="ECO:0000313" key="3">
    <source>
        <dbReference type="Proteomes" id="UP000800235"/>
    </source>
</evidence>
<dbReference type="Proteomes" id="UP000800235">
    <property type="component" value="Unassembled WGS sequence"/>
</dbReference>
<keyword evidence="3" id="KW-1185">Reference proteome</keyword>
<organism evidence="2 3">
    <name type="scientific">Tothia fuscella</name>
    <dbReference type="NCBI Taxonomy" id="1048955"/>
    <lineage>
        <taxon>Eukaryota</taxon>
        <taxon>Fungi</taxon>
        <taxon>Dikarya</taxon>
        <taxon>Ascomycota</taxon>
        <taxon>Pezizomycotina</taxon>
        <taxon>Dothideomycetes</taxon>
        <taxon>Pleosporomycetidae</taxon>
        <taxon>Venturiales</taxon>
        <taxon>Cylindrosympodiaceae</taxon>
        <taxon>Tothia</taxon>
    </lineage>
</organism>
<dbReference type="AlphaFoldDB" id="A0A9P4P3N6"/>
<reference evidence="2" key="1">
    <citation type="journal article" date="2020" name="Stud. Mycol.">
        <title>101 Dothideomycetes genomes: a test case for predicting lifestyles and emergence of pathogens.</title>
        <authorList>
            <person name="Haridas S."/>
            <person name="Albert R."/>
            <person name="Binder M."/>
            <person name="Bloem J."/>
            <person name="Labutti K."/>
            <person name="Salamov A."/>
            <person name="Andreopoulos B."/>
            <person name="Baker S."/>
            <person name="Barry K."/>
            <person name="Bills G."/>
            <person name="Bluhm B."/>
            <person name="Cannon C."/>
            <person name="Castanera R."/>
            <person name="Culley D."/>
            <person name="Daum C."/>
            <person name="Ezra D."/>
            <person name="Gonzalez J."/>
            <person name="Henrissat B."/>
            <person name="Kuo A."/>
            <person name="Liang C."/>
            <person name="Lipzen A."/>
            <person name="Lutzoni F."/>
            <person name="Magnuson J."/>
            <person name="Mondo S."/>
            <person name="Nolan M."/>
            <person name="Ohm R."/>
            <person name="Pangilinan J."/>
            <person name="Park H.-J."/>
            <person name="Ramirez L."/>
            <person name="Alfaro M."/>
            <person name="Sun H."/>
            <person name="Tritt A."/>
            <person name="Yoshinaga Y."/>
            <person name="Zwiers L.-H."/>
            <person name="Turgeon B."/>
            <person name="Goodwin S."/>
            <person name="Spatafora J."/>
            <person name="Crous P."/>
            <person name="Grigoriev I."/>
        </authorList>
    </citation>
    <scope>NUCLEOTIDE SEQUENCE</scope>
    <source>
        <strain evidence="2">CBS 130266</strain>
    </source>
</reference>
<name>A0A9P4P3N6_9PEZI</name>
<proteinExistence type="predicted"/>
<comment type="caution">
    <text evidence="2">The sequence shown here is derived from an EMBL/GenBank/DDBJ whole genome shotgun (WGS) entry which is preliminary data.</text>
</comment>
<gene>
    <name evidence="2" type="ORF">EJ08DRAFT_655702</name>
</gene>
<evidence type="ECO:0000313" key="2">
    <source>
        <dbReference type="EMBL" id="KAF2436001.1"/>
    </source>
</evidence>
<accession>A0A9P4P3N6</accession>
<sequence length="256" mass="28992">MPGNLLESKFAVRELTTSSHETMTGVFDANPVSQDSRYDQIPPNTPTCLQNSSLRLTSRGVWVGNSFFLAASITDLIELSYRIRNGQDATKQLFSIHVFNLKFTPTTTNALHNTWTEFMQKIGAENMHLIRKARLASSVDRQKRYRSIRIDFGATSTYPMAEVQIRFHDEKDKSCGSHGLDAPDGKEEDRVTRTAGSTERSLVKHSAMYEVTMKRVHVLEVLGVLGRACLGHKLSCPNCMFLDMVRWYEEGREVLK</sequence>
<dbReference type="EMBL" id="MU007011">
    <property type="protein sequence ID" value="KAF2436001.1"/>
    <property type="molecule type" value="Genomic_DNA"/>
</dbReference>
<feature type="compositionally biased region" description="Basic and acidic residues" evidence="1">
    <location>
        <begin position="173"/>
        <end position="192"/>
    </location>
</feature>
<evidence type="ECO:0000256" key="1">
    <source>
        <dbReference type="SAM" id="MobiDB-lite"/>
    </source>
</evidence>